<organism evidence="3 4">
    <name type="scientific">Eiseniibacteriota bacterium</name>
    <dbReference type="NCBI Taxonomy" id="2212470"/>
    <lineage>
        <taxon>Bacteria</taxon>
        <taxon>Candidatus Eiseniibacteriota</taxon>
    </lineage>
</organism>
<feature type="region of interest" description="Disordered" evidence="1">
    <location>
        <begin position="172"/>
        <end position="193"/>
    </location>
</feature>
<accession>A0A538UBL2</accession>
<evidence type="ECO:0000313" key="3">
    <source>
        <dbReference type="EMBL" id="TMQ73220.1"/>
    </source>
</evidence>
<sequence>MVLVLFSLFLMNGVIVAATAHRVIAPALPHWPSGPLLADLTADFLVCLLLAGVMSLGVFLVNRARQSSDDGRVRVPGGAVVGFGWACVRTAVAGVVATAALVGAHLIRHGHGPTPAPRMWAGTWLNALVGGLANAHAPGWQLGLAILVWGGLAGASWSLRWFIRQYLGDVASTASSSPSTRREASTAACSTTR</sequence>
<feature type="transmembrane region" description="Helical" evidence="2">
    <location>
        <begin position="82"/>
        <end position="107"/>
    </location>
</feature>
<evidence type="ECO:0000256" key="1">
    <source>
        <dbReference type="SAM" id="MobiDB-lite"/>
    </source>
</evidence>
<dbReference type="Proteomes" id="UP000319836">
    <property type="component" value="Unassembled WGS sequence"/>
</dbReference>
<protein>
    <submittedName>
        <fullName evidence="3">Uncharacterized protein</fullName>
    </submittedName>
</protein>
<reference evidence="3 4" key="1">
    <citation type="journal article" date="2019" name="Nat. Microbiol.">
        <title>Mediterranean grassland soil C-N compound turnover is dependent on rainfall and depth, and is mediated by genomically divergent microorganisms.</title>
        <authorList>
            <person name="Diamond S."/>
            <person name="Andeer P.F."/>
            <person name="Li Z."/>
            <person name="Crits-Christoph A."/>
            <person name="Burstein D."/>
            <person name="Anantharaman K."/>
            <person name="Lane K.R."/>
            <person name="Thomas B.C."/>
            <person name="Pan C."/>
            <person name="Northen T.R."/>
            <person name="Banfield J.F."/>
        </authorList>
    </citation>
    <scope>NUCLEOTIDE SEQUENCE [LARGE SCALE GENOMIC DNA]</scope>
    <source>
        <strain evidence="3">WS_10</strain>
    </source>
</reference>
<evidence type="ECO:0000313" key="4">
    <source>
        <dbReference type="Proteomes" id="UP000319836"/>
    </source>
</evidence>
<feature type="transmembrane region" description="Helical" evidence="2">
    <location>
        <begin position="142"/>
        <end position="163"/>
    </location>
</feature>
<dbReference type="AlphaFoldDB" id="A0A538UBL2"/>
<comment type="caution">
    <text evidence="3">The sequence shown here is derived from an EMBL/GenBank/DDBJ whole genome shotgun (WGS) entry which is preliminary data.</text>
</comment>
<dbReference type="EMBL" id="VBPA01000016">
    <property type="protein sequence ID" value="TMQ73220.1"/>
    <property type="molecule type" value="Genomic_DNA"/>
</dbReference>
<evidence type="ECO:0000256" key="2">
    <source>
        <dbReference type="SAM" id="Phobius"/>
    </source>
</evidence>
<name>A0A538UBL2_UNCEI</name>
<proteinExistence type="predicted"/>
<keyword evidence="2" id="KW-0472">Membrane</keyword>
<keyword evidence="2" id="KW-1133">Transmembrane helix</keyword>
<gene>
    <name evidence="3" type="ORF">E6K80_00695</name>
</gene>
<keyword evidence="2" id="KW-0812">Transmembrane</keyword>
<feature type="transmembrane region" description="Helical" evidence="2">
    <location>
        <begin position="41"/>
        <end position="61"/>
    </location>
</feature>